<protein>
    <submittedName>
        <fullName evidence="2">S4 domain protein</fullName>
    </submittedName>
</protein>
<dbReference type="EMBL" id="AWXA01000041">
    <property type="protein sequence ID" value="ERT58740.1"/>
    <property type="molecule type" value="Genomic_DNA"/>
</dbReference>
<comment type="caution">
    <text evidence="2">The sequence shown here is derived from an EMBL/GenBank/DDBJ whole genome shotgun (WGS) entry which is preliminary data.</text>
</comment>
<sequence>MKQQEIISIKTETIQLDQLLKLANVVVSGGQVRFLLEEQAVFVNDEVCTAKRKQLRHGDIVTVKGAGTYKIVGV</sequence>
<dbReference type="InterPro" id="IPR036986">
    <property type="entry name" value="S4_RNA-bd_sf"/>
</dbReference>
<evidence type="ECO:0000313" key="3">
    <source>
        <dbReference type="Proteomes" id="UP000017090"/>
    </source>
</evidence>
<dbReference type="CDD" id="cd00165">
    <property type="entry name" value="S4"/>
    <property type="match status" value="1"/>
</dbReference>
<reference evidence="2 3" key="1">
    <citation type="submission" date="2013-09" db="EMBL/GenBank/DDBJ databases">
        <authorList>
            <person name="Durkin A.S."/>
            <person name="Haft D.R."/>
            <person name="McCorrison J."/>
            <person name="Torralba M."/>
            <person name="Gillis M."/>
            <person name="Haft D.H."/>
            <person name="Methe B."/>
            <person name="Sutton G."/>
            <person name="Nelson K.E."/>
        </authorList>
    </citation>
    <scope>NUCLEOTIDE SEQUENCE [LARGE SCALE GENOMIC DNA]</scope>
    <source>
        <strain evidence="2 3">BV3C16-1</strain>
    </source>
</reference>
<dbReference type="eggNOG" id="COG2501">
    <property type="taxonomic scope" value="Bacteria"/>
</dbReference>
<dbReference type="Gene3D" id="3.10.290.10">
    <property type="entry name" value="RNA-binding S4 domain"/>
    <property type="match status" value="1"/>
</dbReference>
<dbReference type="STRING" id="1111454.HMPREF1250_1867"/>
<name>U7UHB7_9FIRM</name>
<accession>U7UHB7</accession>
<keyword evidence="1" id="KW-0694">RNA-binding</keyword>
<dbReference type="AlphaFoldDB" id="U7UHB7"/>
<proteinExistence type="predicted"/>
<dbReference type="GO" id="GO:0003723">
    <property type="term" value="F:RNA binding"/>
    <property type="evidence" value="ECO:0007669"/>
    <property type="project" value="UniProtKB-KW"/>
</dbReference>
<dbReference type="PATRIC" id="fig|1111454.3.peg.1535"/>
<dbReference type="PROSITE" id="PS50889">
    <property type="entry name" value="S4"/>
    <property type="match status" value="1"/>
</dbReference>
<gene>
    <name evidence="2" type="ORF">HMPREF1250_1867</name>
</gene>
<evidence type="ECO:0000256" key="1">
    <source>
        <dbReference type="PROSITE-ProRule" id="PRU00182"/>
    </source>
</evidence>
<dbReference type="OrthoDB" id="9811532at2"/>
<evidence type="ECO:0000313" key="2">
    <source>
        <dbReference type="EMBL" id="ERT58740.1"/>
    </source>
</evidence>
<dbReference type="Pfam" id="PF13275">
    <property type="entry name" value="S4_2"/>
    <property type="match status" value="1"/>
</dbReference>
<dbReference type="RefSeq" id="WP_023054039.1">
    <property type="nucleotide sequence ID" value="NZ_AWXA01000041.1"/>
</dbReference>
<organism evidence="2 3">
    <name type="scientific">Megasphaera vaginalis</name>
    <name type="common">ex Srinivasan et al. 2021</name>
    <dbReference type="NCBI Taxonomy" id="1111454"/>
    <lineage>
        <taxon>Bacteria</taxon>
        <taxon>Bacillati</taxon>
        <taxon>Bacillota</taxon>
        <taxon>Negativicutes</taxon>
        <taxon>Veillonellales</taxon>
        <taxon>Veillonellaceae</taxon>
        <taxon>Megasphaera</taxon>
    </lineage>
</organism>
<dbReference type="Proteomes" id="UP000017090">
    <property type="component" value="Unassembled WGS sequence"/>
</dbReference>
<dbReference type="SUPFAM" id="SSF55174">
    <property type="entry name" value="Alpha-L RNA-binding motif"/>
    <property type="match status" value="1"/>
</dbReference>
<keyword evidence="3" id="KW-1185">Reference proteome</keyword>